<protein>
    <submittedName>
        <fullName evidence="1">Uncharacterized protein</fullName>
    </submittedName>
</protein>
<dbReference type="InParanoid" id="A2DW44"/>
<sequence>MKKGFVVSSQNSNNEQITAKYLVDAWMHRTDATRPREGLTKSLLETGIARLYSLRNTKGENVPTPCLEIDPMTRRLVNNDGKIDQRVHLIGIPTWSQMPDTTISPMPGTDSLMLQETDKAAVSAAKIVGAW</sequence>
<accession>A2DW44</accession>
<dbReference type="AlphaFoldDB" id="A2DW44"/>
<evidence type="ECO:0000313" key="2">
    <source>
        <dbReference type="Proteomes" id="UP000001542"/>
    </source>
</evidence>
<reference evidence="1" key="2">
    <citation type="journal article" date="2007" name="Science">
        <title>Draft genome sequence of the sexually transmitted pathogen Trichomonas vaginalis.</title>
        <authorList>
            <person name="Carlton J.M."/>
            <person name="Hirt R.P."/>
            <person name="Silva J.C."/>
            <person name="Delcher A.L."/>
            <person name="Schatz M."/>
            <person name="Zhao Q."/>
            <person name="Wortman J.R."/>
            <person name="Bidwell S.L."/>
            <person name="Alsmark U.C.M."/>
            <person name="Besteiro S."/>
            <person name="Sicheritz-Ponten T."/>
            <person name="Noel C.J."/>
            <person name="Dacks J.B."/>
            <person name="Foster P.G."/>
            <person name="Simillion C."/>
            <person name="Van de Peer Y."/>
            <person name="Miranda-Saavedra D."/>
            <person name="Barton G.J."/>
            <person name="Westrop G.D."/>
            <person name="Mueller S."/>
            <person name="Dessi D."/>
            <person name="Fiori P.L."/>
            <person name="Ren Q."/>
            <person name="Paulsen I."/>
            <person name="Zhang H."/>
            <person name="Bastida-Corcuera F.D."/>
            <person name="Simoes-Barbosa A."/>
            <person name="Brown M.T."/>
            <person name="Hayes R.D."/>
            <person name="Mukherjee M."/>
            <person name="Okumura C.Y."/>
            <person name="Schneider R."/>
            <person name="Smith A.J."/>
            <person name="Vanacova S."/>
            <person name="Villalvazo M."/>
            <person name="Haas B.J."/>
            <person name="Pertea M."/>
            <person name="Feldblyum T.V."/>
            <person name="Utterback T.R."/>
            <person name="Shu C.L."/>
            <person name="Osoegawa K."/>
            <person name="de Jong P.J."/>
            <person name="Hrdy I."/>
            <person name="Horvathova L."/>
            <person name="Zubacova Z."/>
            <person name="Dolezal P."/>
            <person name="Malik S.B."/>
            <person name="Logsdon J.M. Jr."/>
            <person name="Henze K."/>
            <person name="Gupta A."/>
            <person name="Wang C.C."/>
            <person name="Dunne R.L."/>
            <person name="Upcroft J.A."/>
            <person name="Upcroft P."/>
            <person name="White O."/>
            <person name="Salzberg S.L."/>
            <person name="Tang P."/>
            <person name="Chiu C.-H."/>
            <person name="Lee Y.-S."/>
            <person name="Embley T.M."/>
            <person name="Coombs G.H."/>
            <person name="Mottram J.C."/>
            <person name="Tachezy J."/>
            <person name="Fraser-Liggett C.M."/>
            <person name="Johnson P.J."/>
        </authorList>
    </citation>
    <scope>NUCLEOTIDE SEQUENCE [LARGE SCALE GENOMIC DNA]</scope>
    <source>
        <strain evidence="1">G3</strain>
    </source>
</reference>
<proteinExistence type="predicted"/>
<organism evidence="1 2">
    <name type="scientific">Trichomonas vaginalis (strain ATCC PRA-98 / G3)</name>
    <dbReference type="NCBI Taxonomy" id="412133"/>
    <lineage>
        <taxon>Eukaryota</taxon>
        <taxon>Metamonada</taxon>
        <taxon>Parabasalia</taxon>
        <taxon>Trichomonadida</taxon>
        <taxon>Trichomonadidae</taxon>
        <taxon>Trichomonas</taxon>
    </lineage>
</organism>
<dbReference type="VEuPathDB" id="TrichDB:TVAGG3_0792720"/>
<reference evidence="1" key="1">
    <citation type="submission" date="2006-10" db="EMBL/GenBank/DDBJ databases">
        <authorList>
            <person name="Amadeo P."/>
            <person name="Zhao Q."/>
            <person name="Wortman J."/>
            <person name="Fraser-Liggett C."/>
            <person name="Carlton J."/>
        </authorList>
    </citation>
    <scope>NUCLEOTIDE SEQUENCE</scope>
    <source>
        <strain evidence="1">G3</strain>
    </source>
</reference>
<name>A2DW44_TRIV3</name>
<evidence type="ECO:0000313" key="1">
    <source>
        <dbReference type="EMBL" id="EAY15345.1"/>
    </source>
</evidence>
<gene>
    <name evidence="1" type="ORF">TVAG_224210</name>
</gene>
<keyword evidence="2" id="KW-1185">Reference proteome</keyword>
<dbReference type="EMBL" id="DS113257">
    <property type="protein sequence ID" value="EAY15345.1"/>
    <property type="molecule type" value="Genomic_DNA"/>
</dbReference>
<dbReference type="Proteomes" id="UP000001542">
    <property type="component" value="Unassembled WGS sequence"/>
</dbReference>